<feature type="compositionally biased region" description="Low complexity" evidence="1">
    <location>
        <begin position="156"/>
        <end position="170"/>
    </location>
</feature>
<dbReference type="AlphaFoldDB" id="A0A8K0D3C2"/>
<reference evidence="2" key="1">
    <citation type="submission" date="2019-08" db="EMBL/GenBank/DDBJ databases">
        <title>The genome of the North American firefly Photinus pyralis.</title>
        <authorList>
            <consortium name="Photinus pyralis genome working group"/>
            <person name="Fallon T.R."/>
            <person name="Sander Lower S.E."/>
            <person name="Weng J.-K."/>
        </authorList>
    </citation>
    <scope>NUCLEOTIDE SEQUENCE</scope>
    <source>
        <strain evidence="2">TRF0915ILg1</strain>
        <tissue evidence="2">Whole body</tissue>
    </source>
</reference>
<comment type="caution">
    <text evidence="2">The sequence shown here is derived from an EMBL/GenBank/DDBJ whole genome shotgun (WGS) entry which is preliminary data.</text>
</comment>
<accession>A0A8K0D3C2</accession>
<name>A0A8K0D3C2_IGNLU</name>
<feature type="compositionally biased region" description="Basic and acidic residues" evidence="1">
    <location>
        <begin position="131"/>
        <end position="140"/>
    </location>
</feature>
<feature type="compositionally biased region" description="Polar residues" evidence="1">
    <location>
        <begin position="101"/>
        <end position="118"/>
    </location>
</feature>
<feature type="compositionally biased region" description="Low complexity" evidence="1">
    <location>
        <begin position="24"/>
        <end position="46"/>
    </location>
</feature>
<feature type="compositionally biased region" description="Basic residues" evidence="1">
    <location>
        <begin position="62"/>
        <end position="73"/>
    </location>
</feature>
<dbReference type="Proteomes" id="UP000801492">
    <property type="component" value="Unassembled WGS sequence"/>
</dbReference>
<evidence type="ECO:0000313" key="3">
    <source>
        <dbReference type="Proteomes" id="UP000801492"/>
    </source>
</evidence>
<protein>
    <submittedName>
        <fullName evidence="2">Uncharacterized protein</fullName>
    </submittedName>
</protein>
<proteinExistence type="predicted"/>
<evidence type="ECO:0000256" key="1">
    <source>
        <dbReference type="SAM" id="MobiDB-lite"/>
    </source>
</evidence>
<keyword evidence="3" id="KW-1185">Reference proteome</keyword>
<feature type="region of interest" description="Disordered" evidence="1">
    <location>
        <begin position="18"/>
        <end position="170"/>
    </location>
</feature>
<dbReference type="EMBL" id="VTPC01005923">
    <property type="protein sequence ID" value="KAF2895432.1"/>
    <property type="molecule type" value="Genomic_DNA"/>
</dbReference>
<sequence length="251" mass="26963">MKKNETFYKNILGVVKSNESINTSQASSKSSLSSGDSSASSYYDSSPQAVEGESAGHENVKSKNKCRRIRTRSKTTTLSKSGSKESISKHSAFSTEIPPAKSSSKGSLPSIPNESSENLIRKTSDSSLIDSSKDVSRDNSKTNLKRKSSKCSLGCSKPSSASSQRSKSLKGKCPGKICCCGSDKCTGICNIARSLKLGLVKPKDILSLDVAEHVDVTTGKVICGKDCPHKRTKMEESRIKKPSIPRLTNKF</sequence>
<evidence type="ECO:0000313" key="2">
    <source>
        <dbReference type="EMBL" id="KAF2895432.1"/>
    </source>
</evidence>
<organism evidence="2 3">
    <name type="scientific">Ignelater luminosus</name>
    <name type="common">Cucubano</name>
    <name type="synonym">Pyrophorus luminosus</name>
    <dbReference type="NCBI Taxonomy" id="2038154"/>
    <lineage>
        <taxon>Eukaryota</taxon>
        <taxon>Metazoa</taxon>
        <taxon>Ecdysozoa</taxon>
        <taxon>Arthropoda</taxon>
        <taxon>Hexapoda</taxon>
        <taxon>Insecta</taxon>
        <taxon>Pterygota</taxon>
        <taxon>Neoptera</taxon>
        <taxon>Endopterygota</taxon>
        <taxon>Coleoptera</taxon>
        <taxon>Polyphaga</taxon>
        <taxon>Elateriformia</taxon>
        <taxon>Elateroidea</taxon>
        <taxon>Elateridae</taxon>
        <taxon>Agrypninae</taxon>
        <taxon>Pyrophorini</taxon>
        <taxon>Ignelater</taxon>
    </lineage>
</organism>
<gene>
    <name evidence="2" type="ORF">ILUMI_10743</name>
</gene>